<feature type="transmembrane region" description="Helical" evidence="1">
    <location>
        <begin position="98"/>
        <end position="120"/>
    </location>
</feature>
<dbReference type="AlphaFoldDB" id="A0A077LUU9"/>
<keyword evidence="1" id="KW-0472">Membrane</keyword>
<dbReference type="Proteomes" id="UP000035721">
    <property type="component" value="Unassembled WGS sequence"/>
</dbReference>
<dbReference type="RefSeq" id="WP_048554570.1">
    <property type="nucleotide sequence ID" value="NZ_HF570958.1"/>
</dbReference>
<dbReference type="OrthoDB" id="4948328at2"/>
<evidence type="ECO:0000313" key="3">
    <source>
        <dbReference type="Proteomes" id="UP000035721"/>
    </source>
</evidence>
<name>A0A077LUU9_9MICO</name>
<reference evidence="2 3" key="1">
    <citation type="journal article" date="2013" name="ISME J.">
        <title>A metabolic model for members of the genus Tetrasphaera involved in enhanced biological phosphorus removal.</title>
        <authorList>
            <person name="Kristiansen R."/>
            <person name="Nguyen H.T.T."/>
            <person name="Saunders A.M."/>
            <person name="Nielsen J.L."/>
            <person name="Wimmer R."/>
            <person name="Le V.Q."/>
            <person name="McIlroy S.J."/>
            <person name="Petrovski S."/>
            <person name="Seviour R.J."/>
            <person name="Calteau A."/>
            <person name="Nielsen K.L."/>
            <person name="Nielsen P.H."/>
        </authorList>
    </citation>
    <scope>NUCLEOTIDE SEQUENCE [LARGE SCALE GENOMIC DNA]</scope>
    <source>
        <strain evidence="2 3">T1-X7</strain>
    </source>
</reference>
<evidence type="ECO:0000256" key="1">
    <source>
        <dbReference type="SAM" id="Phobius"/>
    </source>
</evidence>
<comment type="caution">
    <text evidence="2">The sequence shown here is derived from an EMBL/GenBank/DDBJ whole genome shotgun (WGS) entry which is preliminary data.</text>
</comment>
<keyword evidence="1" id="KW-1133">Transmembrane helix</keyword>
<gene>
    <name evidence="2" type="ORF">BN12_2110005</name>
</gene>
<dbReference type="STRING" id="1194083.BN12_2110005"/>
<accession>A0A077LUU9</accession>
<sequence>MKARAIKAAGWILLVGAVVMVPWTVYLATTLPRQVPSWHYRGAWTGFDVMLCLSLLATSVSILRRGRWMSALAASTATFLVVDAWFDVVTSPTRQDLRLALASALLVELPTALACVLVSLHAQSVSEARAVEAARTRLRRLLRAEREGDRPHVL</sequence>
<organism evidence="2 3">
    <name type="scientific">Nostocoides japonicum T1-X7</name>
    <dbReference type="NCBI Taxonomy" id="1194083"/>
    <lineage>
        <taxon>Bacteria</taxon>
        <taxon>Bacillati</taxon>
        <taxon>Actinomycetota</taxon>
        <taxon>Actinomycetes</taxon>
        <taxon>Micrococcales</taxon>
        <taxon>Intrasporangiaceae</taxon>
        <taxon>Nostocoides</taxon>
    </lineage>
</organism>
<proteinExistence type="predicted"/>
<feature type="transmembrane region" description="Helical" evidence="1">
    <location>
        <begin position="68"/>
        <end position="86"/>
    </location>
</feature>
<protein>
    <recommendedName>
        <fullName evidence="4">Integral membrane protein</fullName>
    </recommendedName>
</protein>
<keyword evidence="1" id="KW-0812">Transmembrane</keyword>
<evidence type="ECO:0000313" key="2">
    <source>
        <dbReference type="EMBL" id="CCH77668.1"/>
    </source>
</evidence>
<dbReference type="EMBL" id="CAJB01000126">
    <property type="protein sequence ID" value="CCH77668.1"/>
    <property type="molecule type" value="Genomic_DNA"/>
</dbReference>
<feature type="transmembrane region" description="Helical" evidence="1">
    <location>
        <begin position="43"/>
        <end position="63"/>
    </location>
</feature>
<keyword evidence="3" id="KW-1185">Reference proteome</keyword>
<evidence type="ECO:0008006" key="4">
    <source>
        <dbReference type="Google" id="ProtNLM"/>
    </source>
</evidence>